<dbReference type="OrthoDB" id="47007at2759"/>
<dbReference type="Proteomes" id="UP000799436">
    <property type="component" value="Unassembled WGS sequence"/>
</dbReference>
<dbReference type="EMBL" id="ML995820">
    <property type="protein sequence ID" value="KAF2771373.1"/>
    <property type="molecule type" value="Genomic_DNA"/>
</dbReference>
<dbReference type="InterPro" id="IPR036291">
    <property type="entry name" value="NAD(P)-bd_dom_sf"/>
</dbReference>
<reference evidence="5" key="1">
    <citation type="journal article" date="2020" name="Stud. Mycol.">
        <title>101 Dothideomycetes genomes: a test case for predicting lifestyles and emergence of pathogens.</title>
        <authorList>
            <person name="Haridas S."/>
            <person name="Albert R."/>
            <person name="Binder M."/>
            <person name="Bloem J."/>
            <person name="Labutti K."/>
            <person name="Salamov A."/>
            <person name="Andreopoulos B."/>
            <person name="Baker S."/>
            <person name="Barry K."/>
            <person name="Bills G."/>
            <person name="Bluhm B."/>
            <person name="Cannon C."/>
            <person name="Castanera R."/>
            <person name="Culley D."/>
            <person name="Daum C."/>
            <person name="Ezra D."/>
            <person name="Gonzalez J."/>
            <person name="Henrissat B."/>
            <person name="Kuo A."/>
            <person name="Liang C."/>
            <person name="Lipzen A."/>
            <person name="Lutzoni F."/>
            <person name="Magnuson J."/>
            <person name="Mondo S."/>
            <person name="Nolan M."/>
            <person name="Ohm R."/>
            <person name="Pangilinan J."/>
            <person name="Park H.-J."/>
            <person name="Ramirez L."/>
            <person name="Alfaro M."/>
            <person name="Sun H."/>
            <person name="Tritt A."/>
            <person name="Yoshinaga Y."/>
            <person name="Zwiers L.-H."/>
            <person name="Turgeon B."/>
            <person name="Goodwin S."/>
            <person name="Spatafora J."/>
            <person name="Crous P."/>
            <person name="Grigoriev I."/>
        </authorList>
    </citation>
    <scope>NUCLEOTIDE SEQUENCE</scope>
    <source>
        <strain evidence="5">CBS 116005</strain>
    </source>
</reference>
<accession>A0A6G1LEJ8</accession>
<dbReference type="PRINTS" id="PR00080">
    <property type="entry name" value="SDRFAMILY"/>
</dbReference>
<dbReference type="FunFam" id="3.40.50.720:FF:000084">
    <property type="entry name" value="Short-chain dehydrogenase reductase"/>
    <property type="match status" value="1"/>
</dbReference>
<dbReference type="PRINTS" id="PR00081">
    <property type="entry name" value="GDHRDH"/>
</dbReference>
<dbReference type="GO" id="GO:0016614">
    <property type="term" value="F:oxidoreductase activity, acting on CH-OH group of donors"/>
    <property type="evidence" value="ECO:0007669"/>
    <property type="project" value="UniProtKB-ARBA"/>
</dbReference>
<dbReference type="InterPro" id="IPR002347">
    <property type="entry name" value="SDR_fam"/>
</dbReference>
<feature type="compositionally biased region" description="Polar residues" evidence="4">
    <location>
        <begin position="1"/>
        <end position="24"/>
    </location>
</feature>
<keyword evidence="2" id="KW-0521">NADP</keyword>
<sequence length="299" mass="32579">MSADKSQFDTGFQPPVQQQPTPGWQSKLDPQPSVEYVPDEATGGYQLYKAAGKLKDKKALITGGDSGIGRATAVLFAMEGADSFIVYLPEEEEDAKETMRLVEKYGRKCYTFQANLKSKEKCKEVIDKALSTMGSLDILFNNHAYQMVQKDITEIPEEQWEHTFATNIHPFFYLTKYAIPHLKRGAVIINDASVNAYVGRPDLLDYTASKGAVVAFTYGLANQFVGKGIRVNAVAPGPVWTPLVAATMSKEAIEQFTSPMGRPGQPSEIASCVVFLASSDSSQLSGQVIHCNGGVIVHG</sequence>
<name>A0A6G1LEJ8_9PEZI</name>
<evidence type="ECO:0000313" key="5">
    <source>
        <dbReference type="EMBL" id="KAF2771373.1"/>
    </source>
</evidence>
<dbReference type="PANTHER" id="PTHR48107:SF26">
    <property type="entry name" value="OXIDOREDUCTASE, SHORT-CHAIN DEHYDROGENASE_REDUCTASE FAMILY (AFU_ORTHOLOGUE AFUA_4G05870)"/>
    <property type="match status" value="1"/>
</dbReference>
<organism evidence="5 6">
    <name type="scientific">Teratosphaeria nubilosa</name>
    <dbReference type="NCBI Taxonomy" id="161662"/>
    <lineage>
        <taxon>Eukaryota</taxon>
        <taxon>Fungi</taxon>
        <taxon>Dikarya</taxon>
        <taxon>Ascomycota</taxon>
        <taxon>Pezizomycotina</taxon>
        <taxon>Dothideomycetes</taxon>
        <taxon>Dothideomycetidae</taxon>
        <taxon>Mycosphaerellales</taxon>
        <taxon>Teratosphaeriaceae</taxon>
        <taxon>Teratosphaeria</taxon>
    </lineage>
</organism>
<dbReference type="PROSITE" id="PS00061">
    <property type="entry name" value="ADH_SHORT"/>
    <property type="match status" value="1"/>
</dbReference>
<evidence type="ECO:0000313" key="6">
    <source>
        <dbReference type="Proteomes" id="UP000799436"/>
    </source>
</evidence>
<dbReference type="Pfam" id="PF13561">
    <property type="entry name" value="adh_short_C2"/>
    <property type="match status" value="1"/>
</dbReference>
<evidence type="ECO:0000256" key="2">
    <source>
        <dbReference type="ARBA" id="ARBA00022857"/>
    </source>
</evidence>
<gene>
    <name evidence="5" type="ORF">EJ03DRAFT_325801</name>
</gene>
<proteinExistence type="inferred from homology"/>
<dbReference type="Gene3D" id="3.40.50.720">
    <property type="entry name" value="NAD(P)-binding Rossmann-like Domain"/>
    <property type="match status" value="1"/>
</dbReference>
<keyword evidence="3" id="KW-0560">Oxidoreductase</keyword>
<dbReference type="AlphaFoldDB" id="A0A6G1LEJ8"/>
<dbReference type="InterPro" id="IPR020904">
    <property type="entry name" value="Sc_DH/Rdtase_CS"/>
</dbReference>
<evidence type="ECO:0000256" key="3">
    <source>
        <dbReference type="ARBA" id="ARBA00023002"/>
    </source>
</evidence>
<evidence type="ECO:0000256" key="1">
    <source>
        <dbReference type="ARBA" id="ARBA00006484"/>
    </source>
</evidence>
<keyword evidence="6" id="KW-1185">Reference proteome</keyword>
<feature type="region of interest" description="Disordered" evidence="4">
    <location>
        <begin position="1"/>
        <end position="36"/>
    </location>
</feature>
<comment type="similarity">
    <text evidence="1">Belongs to the short-chain dehydrogenases/reductases (SDR) family.</text>
</comment>
<protein>
    <submittedName>
        <fullName evidence="5">NAD(P)-binding protein</fullName>
    </submittedName>
</protein>
<dbReference type="SUPFAM" id="SSF51735">
    <property type="entry name" value="NAD(P)-binding Rossmann-fold domains"/>
    <property type="match status" value="1"/>
</dbReference>
<dbReference type="PANTHER" id="PTHR48107">
    <property type="entry name" value="NADPH-DEPENDENT ALDEHYDE REDUCTASE-LIKE PROTEIN, CHLOROPLASTIC-RELATED"/>
    <property type="match status" value="1"/>
</dbReference>
<evidence type="ECO:0000256" key="4">
    <source>
        <dbReference type="SAM" id="MobiDB-lite"/>
    </source>
</evidence>